<dbReference type="SMART" id="SM00184">
    <property type="entry name" value="RING"/>
    <property type="match status" value="1"/>
</dbReference>
<feature type="transmembrane region" description="Helical" evidence="2">
    <location>
        <begin position="308"/>
        <end position="327"/>
    </location>
</feature>
<feature type="transmembrane region" description="Helical" evidence="2">
    <location>
        <begin position="43"/>
        <end position="69"/>
    </location>
</feature>
<accession>A0A088RHY0</accession>
<dbReference type="SUPFAM" id="SSF57850">
    <property type="entry name" value="RING/U-box"/>
    <property type="match status" value="1"/>
</dbReference>
<keyword evidence="1" id="KW-0863">Zinc-finger</keyword>
<keyword evidence="2" id="KW-0472">Membrane</keyword>
<dbReference type="GeneID" id="22572020"/>
<feature type="transmembrane region" description="Helical" evidence="2">
    <location>
        <begin position="233"/>
        <end position="255"/>
    </location>
</feature>
<dbReference type="Gene3D" id="3.30.40.10">
    <property type="entry name" value="Zinc/RING finger domain, C3HC4 (zinc finger)"/>
    <property type="match status" value="1"/>
</dbReference>
<dbReference type="InterPro" id="IPR001841">
    <property type="entry name" value="Znf_RING"/>
</dbReference>
<name>A0A088RHY0_LEIPA</name>
<proteinExistence type="predicted"/>
<dbReference type="GO" id="GO:0008270">
    <property type="term" value="F:zinc ion binding"/>
    <property type="evidence" value="ECO:0007669"/>
    <property type="project" value="UniProtKB-KW"/>
</dbReference>
<dbReference type="VEuPathDB" id="TriTrypDB:LPAL13_040014800"/>
<dbReference type="eggNOG" id="ENOG502SJGV">
    <property type="taxonomic scope" value="Eukaryota"/>
</dbReference>
<dbReference type="Pfam" id="PF13920">
    <property type="entry name" value="zf-C3HC4_3"/>
    <property type="match status" value="1"/>
</dbReference>
<dbReference type="InterPro" id="IPR013083">
    <property type="entry name" value="Znf_RING/FYVE/PHD"/>
</dbReference>
<gene>
    <name evidence="4" type="ORF">LPMP_040610</name>
</gene>
<dbReference type="PANTHER" id="PTHR22894:SF5">
    <property type="entry name" value="RING-TYPE DOMAIN-CONTAINING PROTEIN"/>
    <property type="match status" value="1"/>
</dbReference>
<reference evidence="4 5" key="1">
    <citation type="journal article" date="2015" name="Sci. Rep.">
        <title>The genome of Leishmania panamensis: insights into genomics of the L. (Viannia) subgenus.</title>
        <authorList>
            <person name="Llanes A."/>
            <person name="Restrepo C.M."/>
            <person name="Vecchio G.D."/>
            <person name="Anguizola F.J."/>
            <person name="Lleonart R."/>
        </authorList>
    </citation>
    <scope>NUCLEOTIDE SEQUENCE [LARGE SCALE GENOMIC DNA]</scope>
    <source>
        <strain evidence="4 5">MHOM/PA/94/PSC-1</strain>
    </source>
</reference>
<dbReference type="PROSITE" id="PS50089">
    <property type="entry name" value="ZF_RING_2"/>
    <property type="match status" value="1"/>
</dbReference>
<organism evidence="4 5">
    <name type="scientific">Leishmania panamensis</name>
    <dbReference type="NCBI Taxonomy" id="5679"/>
    <lineage>
        <taxon>Eukaryota</taxon>
        <taxon>Discoba</taxon>
        <taxon>Euglenozoa</taxon>
        <taxon>Kinetoplastea</taxon>
        <taxon>Metakinetoplastina</taxon>
        <taxon>Trypanosomatida</taxon>
        <taxon>Trypanosomatidae</taxon>
        <taxon>Leishmaniinae</taxon>
        <taxon>Leishmania</taxon>
        <taxon>Leishmania guyanensis species complex</taxon>
    </lineage>
</organism>
<dbReference type="InterPro" id="IPR038896">
    <property type="entry name" value="RNF170"/>
</dbReference>
<evidence type="ECO:0000313" key="5">
    <source>
        <dbReference type="Proteomes" id="UP000063063"/>
    </source>
</evidence>
<evidence type="ECO:0000259" key="3">
    <source>
        <dbReference type="PROSITE" id="PS50089"/>
    </source>
</evidence>
<dbReference type="AlphaFoldDB" id="A0A088RHY0"/>
<dbReference type="RefSeq" id="XP_010703707.1">
    <property type="nucleotide sequence ID" value="XM_010705405.1"/>
</dbReference>
<keyword evidence="2" id="KW-1133">Transmembrane helix</keyword>
<dbReference type="GO" id="GO:0061630">
    <property type="term" value="F:ubiquitin protein ligase activity"/>
    <property type="evidence" value="ECO:0007669"/>
    <property type="project" value="InterPro"/>
</dbReference>
<dbReference type="OrthoDB" id="264917at2759"/>
<dbReference type="VEuPathDB" id="TriTrypDB:LPMP_040610"/>
<dbReference type="KEGG" id="lpan:LPMP_040610"/>
<keyword evidence="1" id="KW-0862">Zinc</keyword>
<keyword evidence="5" id="KW-1185">Reference proteome</keyword>
<keyword evidence="2" id="KW-0812">Transmembrane</keyword>
<evidence type="ECO:0000256" key="2">
    <source>
        <dbReference type="SAM" id="Phobius"/>
    </source>
</evidence>
<dbReference type="PANTHER" id="PTHR22894">
    <property type="entry name" value="RING-TYPE DOMAIN-CONTAINING PROTEIN"/>
    <property type="match status" value="1"/>
</dbReference>
<protein>
    <recommendedName>
        <fullName evidence="3">RING-type domain-containing protein</fullName>
    </recommendedName>
</protein>
<sequence>MEPRRRPELTFAQARYVNTSHAATATLPVGCNFFASVSSGGSIAMNFLCVAVPVLALVMLILWVARFGVMCLEAQQMRHRATHWGTLPSYAEVQAVAAALRPKRQAQSQEAAEDTTPAAATAATEARDNMHCIICFSTVVDHPVELLPCGHQKFCAHCLVRIWQCSGMYRRLRCPLCRQPAELLCPVPVADSKPSVDDVLLLRKYNGGFCGTTKLSLLDRCVLRLRVMTHARLLPIVIGLRIVVLHVTMFTYILLPASLTEVTGVAQQPPQQTAQPRVPSSAFAAAYASAVHAFTAVVYTAATYADDLFLVAVSIILTGHLLQRALFKDLKP</sequence>
<dbReference type="EMBL" id="CP009373">
    <property type="protein sequence ID" value="AIN95385.1"/>
    <property type="molecule type" value="Genomic_DNA"/>
</dbReference>
<evidence type="ECO:0000313" key="4">
    <source>
        <dbReference type="EMBL" id="AIN95385.1"/>
    </source>
</evidence>
<evidence type="ECO:0000256" key="1">
    <source>
        <dbReference type="PROSITE-ProRule" id="PRU00175"/>
    </source>
</evidence>
<keyword evidence="1" id="KW-0479">Metal-binding</keyword>
<feature type="domain" description="RING-type" evidence="3">
    <location>
        <begin position="132"/>
        <end position="178"/>
    </location>
</feature>
<dbReference type="Proteomes" id="UP000063063">
    <property type="component" value="Chromosome 4"/>
</dbReference>